<proteinExistence type="predicted"/>
<dbReference type="Proteomes" id="UP001235939">
    <property type="component" value="Chromosome 13"/>
</dbReference>
<dbReference type="SUPFAM" id="SSF101898">
    <property type="entry name" value="NHL repeat"/>
    <property type="match status" value="1"/>
</dbReference>
<keyword evidence="2" id="KW-0677">Repeat</keyword>
<dbReference type="InterPro" id="IPR051216">
    <property type="entry name" value="Teneurin"/>
</dbReference>
<evidence type="ECO:0000313" key="7">
    <source>
        <dbReference type="Proteomes" id="UP001235939"/>
    </source>
</evidence>
<dbReference type="EMBL" id="CP092875">
    <property type="protein sequence ID" value="UYV75631.1"/>
    <property type="molecule type" value="Genomic_DNA"/>
</dbReference>
<dbReference type="Gene3D" id="2.120.10.30">
    <property type="entry name" value="TolB, C-terminal domain"/>
    <property type="match status" value="1"/>
</dbReference>
<dbReference type="Pfam" id="PF25023">
    <property type="entry name" value="TEN_YD-shell"/>
    <property type="match status" value="1"/>
</dbReference>
<keyword evidence="1" id="KW-0245">EGF-like domain</keyword>
<feature type="domain" description="Teneurin-like YD-shell" evidence="5">
    <location>
        <begin position="148"/>
        <end position="319"/>
    </location>
</feature>
<evidence type="ECO:0000259" key="5">
    <source>
        <dbReference type="Pfam" id="PF25023"/>
    </source>
</evidence>
<gene>
    <name evidence="6" type="ORF">LAZ67_13000805</name>
</gene>
<dbReference type="InterPro" id="IPR056823">
    <property type="entry name" value="TEN-like_YD-shell"/>
</dbReference>
<dbReference type="Pfam" id="PF25021">
    <property type="entry name" value="TEN_NHL"/>
    <property type="match status" value="1"/>
</dbReference>
<dbReference type="PANTHER" id="PTHR11219">
    <property type="entry name" value="TENEURIN AND N-ACETYLGLUCOSAMINE-1-PHOSPHODIESTER ALPHA-N-ACETYLGLUCOSAMINIDASE"/>
    <property type="match status" value="1"/>
</dbReference>
<dbReference type="Gene3D" id="2.180.10.10">
    <property type="entry name" value="RHS repeat-associated core"/>
    <property type="match status" value="1"/>
</dbReference>
<sequence>MVLRVTKDRRVMVVAGQPAYCKLQPAAKSRKAAGATAQLGALVSFTFGPAGEMYIAEVDRNNVHRVQQIMPDGEILHFAGADCECESRNCSCGATPPHGESALARDTKLYSVSSLTVTSDGVVHIADQGRLKILSAIPYLPQPDDQIEFQIASPETHEIYVFNKYGQHIMTKSILTGKTIYTFLYNVNTSFGKLNAVTDASGNKEVKRVDTQVAFLRDSGNRVHTIETARGHKCRVAVTTQGLFETLTDPDQLTTRLEYDAGGLLTSRADAAGRATFYLYDENGRLTDLVRASGRVTSLTFDLGPGGATVQAREEGAVDLLVTVRGTTVISQQGKIPSTLGIPKFSFENILYMKPKNFFFYLSQLRRIKTVIIL</sequence>
<evidence type="ECO:0000256" key="3">
    <source>
        <dbReference type="ARBA" id="ARBA00023157"/>
    </source>
</evidence>
<dbReference type="InterPro" id="IPR056822">
    <property type="entry name" value="TEN_NHL"/>
</dbReference>
<feature type="non-terminal residue" evidence="6">
    <location>
        <position position="1"/>
    </location>
</feature>
<evidence type="ECO:0000313" key="6">
    <source>
        <dbReference type="EMBL" id="UYV75631.1"/>
    </source>
</evidence>
<evidence type="ECO:0000256" key="1">
    <source>
        <dbReference type="ARBA" id="ARBA00022536"/>
    </source>
</evidence>
<dbReference type="NCBIfam" id="TIGR01643">
    <property type="entry name" value="YD_repeat_2x"/>
    <property type="match status" value="1"/>
</dbReference>
<evidence type="ECO:0000256" key="2">
    <source>
        <dbReference type="ARBA" id="ARBA00022737"/>
    </source>
</evidence>
<name>A0ABY6L5S7_9ARAC</name>
<dbReference type="InterPro" id="IPR011042">
    <property type="entry name" value="6-blade_b-propeller_TolB-like"/>
</dbReference>
<protein>
    <submittedName>
        <fullName evidence="6">TENM2</fullName>
    </submittedName>
</protein>
<accession>A0ABY6L5S7</accession>
<organism evidence="6 7">
    <name type="scientific">Cordylochernes scorpioides</name>
    <dbReference type="NCBI Taxonomy" id="51811"/>
    <lineage>
        <taxon>Eukaryota</taxon>
        <taxon>Metazoa</taxon>
        <taxon>Ecdysozoa</taxon>
        <taxon>Arthropoda</taxon>
        <taxon>Chelicerata</taxon>
        <taxon>Arachnida</taxon>
        <taxon>Pseudoscorpiones</taxon>
        <taxon>Cheliferoidea</taxon>
        <taxon>Chernetidae</taxon>
        <taxon>Cordylochernes</taxon>
    </lineage>
</organism>
<feature type="domain" description="Teneurin NHL" evidence="4">
    <location>
        <begin position="1"/>
        <end position="133"/>
    </location>
</feature>
<keyword evidence="3" id="KW-1015">Disulfide bond</keyword>
<dbReference type="InterPro" id="IPR006530">
    <property type="entry name" value="YD"/>
</dbReference>
<dbReference type="PANTHER" id="PTHR11219:SF69">
    <property type="entry name" value="TENEURIN-A"/>
    <property type="match status" value="1"/>
</dbReference>
<evidence type="ECO:0000259" key="4">
    <source>
        <dbReference type="Pfam" id="PF25021"/>
    </source>
</evidence>
<keyword evidence="7" id="KW-1185">Reference proteome</keyword>
<reference evidence="6 7" key="1">
    <citation type="submission" date="2022-01" db="EMBL/GenBank/DDBJ databases">
        <title>A chromosomal length assembly of Cordylochernes scorpioides.</title>
        <authorList>
            <person name="Zeh D."/>
            <person name="Zeh J."/>
        </authorList>
    </citation>
    <scope>NUCLEOTIDE SEQUENCE [LARGE SCALE GENOMIC DNA]</scope>
    <source>
        <strain evidence="6">IN4F17</strain>
        <tissue evidence="6">Whole Body</tissue>
    </source>
</reference>